<gene>
    <name evidence="1" type="ORF">K9W46_02910</name>
</gene>
<proteinExistence type="predicted"/>
<dbReference type="EMBL" id="CP084167">
    <property type="protein sequence ID" value="UJG44140.1"/>
    <property type="molecule type" value="Genomic_DNA"/>
</dbReference>
<dbReference type="Proteomes" id="UP001200513">
    <property type="component" value="Chromosome"/>
</dbReference>
<organism evidence="1">
    <name type="scientific">Candidatus Heimdallarchaeum endolithica</name>
    <dbReference type="NCBI Taxonomy" id="2876572"/>
    <lineage>
        <taxon>Archaea</taxon>
        <taxon>Promethearchaeati</taxon>
        <taxon>Candidatus Heimdallarchaeota</taxon>
        <taxon>Candidatus Heimdallarchaeia (ex Rinke et al. 2021) (nom. nud.)</taxon>
        <taxon>Candidatus Heimdallarchaeales</taxon>
        <taxon>Candidatus Heimdallarchaeaceae</taxon>
        <taxon>Candidatus Heimdallarchaeum</taxon>
    </lineage>
</organism>
<dbReference type="AlphaFoldDB" id="A0A9Y1FP55"/>
<protein>
    <submittedName>
        <fullName evidence="1">Uncharacterized protein</fullName>
    </submittedName>
</protein>
<evidence type="ECO:0000313" key="1">
    <source>
        <dbReference type="EMBL" id="UJG44140.1"/>
    </source>
</evidence>
<sequence length="87" mass="9465">MIGELSVETLTLLTCISNSEGLINNNSFPFSSVGQKSKIRDKSKASAKDCQCPFSSENNAFPLSVAFLPFQMNELSLVLSIIDKFAT</sequence>
<name>A0A9Y1FP55_9ARCH</name>
<accession>A0A9Y1FP55</accession>
<reference evidence="1" key="1">
    <citation type="journal article" date="2022" name="Nat. Microbiol.">
        <title>Unique mobile elements and scalable gene flow at the prokaryote-eukaryote boundary revealed by circularized Asgard archaea genomes.</title>
        <authorList>
            <person name="Wu F."/>
            <person name="Speth D.R."/>
            <person name="Philosof A."/>
            <person name="Cremiere A."/>
            <person name="Narayanan A."/>
            <person name="Barco R.A."/>
            <person name="Connon S.A."/>
            <person name="Amend J.P."/>
            <person name="Antoshechkin I.A."/>
            <person name="Orphan V.J."/>
        </authorList>
    </citation>
    <scope>NUCLEOTIDE SEQUENCE</scope>
    <source>
        <strain evidence="1">PR6</strain>
    </source>
</reference>